<evidence type="ECO:0000313" key="6">
    <source>
        <dbReference type="Proteomes" id="UP000033163"/>
    </source>
</evidence>
<dbReference type="SUPFAM" id="SSF46785">
    <property type="entry name" value="Winged helix' DNA-binding domain"/>
    <property type="match status" value="1"/>
</dbReference>
<dbReference type="Gene3D" id="1.10.10.10">
    <property type="entry name" value="Winged helix-like DNA-binding domain superfamily/Winged helix DNA-binding domain"/>
    <property type="match status" value="1"/>
</dbReference>
<evidence type="ECO:0000259" key="4">
    <source>
        <dbReference type="PROSITE" id="PS50995"/>
    </source>
</evidence>
<feature type="domain" description="HTH marR-type" evidence="4">
    <location>
        <begin position="1"/>
        <end position="143"/>
    </location>
</feature>
<dbReference type="GO" id="GO:0003677">
    <property type="term" value="F:DNA binding"/>
    <property type="evidence" value="ECO:0007669"/>
    <property type="project" value="UniProtKB-KW"/>
</dbReference>
<dbReference type="PRINTS" id="PR00598">
    <property type="entry name" value="HTHMARR"/>
</dbReference>
<dbReference type="InterPro" id="IPR000835">
    <property type="entry name" value="HTH_MarR-typ"/>
</dbReference>
<dbReference type="PROSITE" id="PS50995">
    <property type="entry name" value="HTH_MARR_2"/>
    <property type="match status" value="1"/>
</dbReference>
<gene>
    <name evidence="5" type="ORF">PRIO_2679</name>
</gene>
<organism evidence="5 6">
    <name type="scientific">Paenibacillus riograndensis SBR5</name>
    <dbReference type="NCBI Taxonomy" id="1073571"/>
    <lineage>
        <taxon>Bacteria</taxon>
        <taxon>Bacillati</taxon>
        <taxon>Bacillota</taxon>
        <taxon>Bacilli</taxon>
        <taxon>Bacillales</taxon>
        <taxon>Paenibacillaceae</taxon>
        <taxon>Paenibacillus</taxon>
        <taxon>Paenibacillus sonchi group</taxon>
    </lineage>
</organism>
<dbReference type="SMART" id="SM00347">
    <property type="entry name" value="HTH_MARR"/>
    <property type="match status" value="1"/>
</dbReference>
<dbReference type="PANTHER" id="PTHR42756">
    <property type="entry name" value="TRANSCRIPTIONAL REGULATOR, MARR"/>
    <property type="match status" value="1"/>
</dbReference>
<keyword evidence="1" id="KW-0805">Transcription regulation</keyword>
<evidence type="ECO:0000256" key="2">
    <source>
        <dbReference type="ARBA" id="ARBA00023125"/>
    </source>
</evidence>
<dbReference type="HOGENOM" id="CLU_083287_18_3_9"/>
<sequence>MYNEAMPNYNALSLISKIRSEAHKMIVSELEKRGIGDIVPSHGDVLGLLFQQDGLSIKELANKVHLTQPTVTVLVNKLERLGYVDRIKRGEDSRVTFIKLTDKSLALKPAFQEISDKLNEAIYGGLNPGQREDLEFLLEHIYRRF</sequence>
<keyword evidence="2" id="KW-0238">DNA-binding</keyword>
<protein>
    <recommendedName>
        <fullName evidence="4">HTH marR-type domain-containing protein</fullName>
    </recommendedName>
</protein>
<accession>A0A0E3WHD2</accession>
<dbReference type="GO" id="GO:0003700">
    <property type="term" value="F:DNA-binding transcription factor activity"/>
    <property type="evidence" value="ECO:0007669"/>
    <property type="project" value="InterPro"/>
</dbReference>
<reference evidence="6" key="1">
    <citation type="submission" date="2015-03" db="EMBL/GenBank/DDBJ databases">
        <authorList>
            <person name="Wibberg D."/>
        </authorList>
    </citation>
    <scope>NUCLEOTIDE SEQUENCE [LARGE SCALE GENOMIC DNA]</scope>
</reference>
<evidence type="ECO:0000256" key="1">
    <source>
        <dbReference type="ARBA" id="ARBA00023015"/>
    </source>
</evidence>
<dbReference type="Proteomes" id="UP000033163">
    <property type="component" value="Chromosome I"/>
</dbReference>
<name>A0A0E3WHD2_9BACL</name>
<evidence type="ECO:0000313" key="5">
    <source>
        <dbReference type="EMBL" id="CQR55083.1"/>
    </source>
</evidence>
<keyword evidence="3" id="KW-0804">Transcription</keyword>
<dbReference type="KEGG" id="pri:PRIO_2679"/>
<dbReference type="PATRIC" id="fig|1073571.4.peg.2856"/>
<dbReference type="InterPro" id="IPR036390">
    <property type="entry name" value="WH_DNA-bd_sf"/>
</dbReference>
<dbReference type="EMBL" id="LN831776">
    <property type="protein sequence ID" value="CQR55083.1"/>
    <property type="molecule type" value="Genomic_DNA"/>
</dbReference>
<dbReference type="Pfam" id="PF01047">
    <property type="entry name" value="MarR"/>
    <property type="match status" value="1"/>
</dbReference>
<dbReference type="AlphaFoldDB" id="A0A0E3WHD2"/>
<proteinExistence type="predicted"/>
<evidence type="ECO:0000256" key="3">
    <source>
        <dbReference type="ARBA" id="ARBA00023163"/>
    </source>
</evidence>
<dbReference type="PANTHER" id="PTHR42756:SF1">
    <property type="entry name" value="TRANSCRIPTIONAL REPRESSOR OF EMRAB OPERON"/>
    <property type="match status" value="1"/>
</dbReference>
<dbReference type="InterPro" id="IPR036388">
    <property type="entry name" value="WH-like_DNA-bd_sf"/>
</dbReference>